<feature type="domain" description="Lysidine-tRNA(Ile) synthetase C-terminal" evidence="9">
    <location>
        <begin position="384"/>
        <end position="457"/>
    </location>
</feature>
<sequence length="461" mass="53716">MLETKVEAFLNRHSFKLENLKMVVGVSGGPDSLALLHYLKGQKEVRNLSIVVAHVDHMFRGRESFEDALFVKHYCEQYTIPFEMVRINVPELIKQTGNSSQIAAREARYEFYAKIMEKYNYPYLALGHHGDDQMETMLMRMTRGSSGKARAGIPFTRAFHKGIIFRPFLNLTKAEIEEYCKEQGLTPRLDPSNMKSTYSRNRFRKEVLPFLKLENRHVHEHFQRFSEELQSDETFLQELTVQQMNTVMTKREKNKITIDVKRFSIVPIPLQRRGIQLILKYLYNEKPGSLSAIHIDQVLSLMQNSHPSGKLDLPHGLHIIRSYLNMSFQFDSVNDQTYHFEVHEPGTIELPCGGRIKMSFIDREFTETNLVFALFHVDKIKMPFIIRTRKIGDRMTLKGMSGTRKLKDIFIDRKVSIRDRDTWPVITDAEGTILWLPGLKKSSLEGIDYKAKQYILLTYDK</sequence>
<evidence type="ECO:0000313" key="10">
    <source>
        <dbReference type="EMBL" id="MDQ0202142.1"/>
    </source>
</evidence>
<comment type="similarity">
    <text evidence="8">Belongs to the tRNA(Ile)-lysidine synthase family.</text>
</comment>
<keyword evidence="5 8" id="KW-0547">Nucleotide-binding</keyword>
<dbReference type="InterPro" id="IPR011063">
    <property type="entry name" value="TilS/TtcA_N"/>
</dbReference>
<dbReference type="Pfam" id="PF01171">
    <property type="entry name" value="ATP_bind_3"/>
    <property type="match status" value="1"/>
</dbReference>
<accession>A0ABT9Y2W8</accession>
<evidence type="ECO:0000259" key="9">
    <source>
        <dbReference type="SMART" id="SM00977"/>
    </source>
</evidence>
<organism evidence="10 11">
    <name type="scientific">Neobacillus ginsengisoli</name>
    <dbReference type="NCBI Taxonomy" id="904295"/>
    <lineage>
        <taxon>Bacteria</taxon>
        <taxon>Bacillati</taxon>
        <taxon>Bacillota</taxon>
        <taxon>Bacilli</taxon>
        <taxon>Bacillales</taxon>
        <taxon>Bacillaceae</taxon>
        <taxon>Neobacillus</taxon>
    </lineage>
</organism>
<dbReference type="Gene3D" id="3.40.50.620">
    <property type="entry name" value="HUPs"/>
    <property type="match status" value="1"/>
</dbReference>
<dbReference type="RefSeq" id="WP_307414077.1">
    <property type="nucleotide sequence ID" value="NZ_JAUSTW010000017.1"/>
</dbReference>
<comment type="catalytic activity">
    <reaction evidence="7 8">
        <text>cytidine(34) in tRNA(Ile2) + L-lysine + ATP = lysidine(34) in tRNA(Ile2) + AMP + diphosphate + H(+)</text>
        <dbReference type="Rhea" id="RHEA:43744"/>
        <dbReference type="Rhea" id="RHEA-COMP:10625"/>
        <dbReference type="Rhea" id="RHEA-COMP:10670"/>
        <dbReference type="ChEBI" id="CHEBI:15378"/>
        <dbReference type="ChEBI" id="CHEBI:30616"/>
        <dbReference type="ChEBI" id="CHEBI:32551"/>
        <dbReference type="ChEBI" id="CHEBI:33019"/>
        <dbReference type="ChEBI" id="CHEBI:82748"/>
        <dbReference type="ChEBI" id="CHEBI:83665"/>
        <dbReference type="ChEBI" id="CHEBI:456215"/>
        <dbReference type="EC" id="6.3.4.19"/>
    </reaction>
</comment>
<dbReference type="InterPro" id="IPR012796">
    <property type="entry name" value="Lysidine-tRNA-synth_C"/>
</dbReference>
<dbReference type="GO" id="GO:0032267">
    <property type="term" value="F:tRNA(Ile)-lysidine synthase activity"/>
    <property type="evidence" value="ECO:0007669"/>
    <property type="project" value="UniProtKB-EC"/>
</dbReference>
<comment type="domain">
    <text evidence="8">The N-terminal region contains the highly conserved SGGXDS motif, predicted to be a P-loop motif involved in ATP binding.</text>
</comment>
<dbReference type="SUPFAM" id="SSF56037">
    <property type="entry name" value="PheT/TilS domain"/>
    <property type="match status" value="1"/>
</dbReference>
<keyword evidence="4 8" id="KW-0819">tRNA processing</keyword>
<evidence type="ECO:0000256" key="1">
    <source>
        <dbReference type="ARBA" id="ARBA00004496"/>
    </source>
</evidence>
<reference evidence="10 11" key="1">
    <citation type="submission" date="2023-07" db="EMBL/GenBank/DDBJ databases">
        <title>Genomic Encyclopedia of Type Strains, Phase IV (KMG-IV): sequencing the most valuable type-strain genomes for metagenomic binning, comparative biology and taxonomic classification.</title>
        <authorList>
            <person name="Goeker M."/>
        </authorList>
    </citation>
    <scope>NUCLEOTIDE SEQUENCE [LARGE SCALE GENOMIC DNA]</scope>
    <source>
        <strain evidence="10 11">DSM 27594</strain>
    </source>
</reference>
<dbReference type="SMART" id="SM00977">
    <property type="entry name" value="TilS_C"/>
    <property type="match status" value="1"/>
</dbReference>
<keyword evidence="2 8" id="KW-0963">Cytoplasm</keyword>
<evidence type="ECO:0000256" key="6">
    <source>
        <dbReference type="ARBA" id="ARBA00022840"/>
    </source>
</evidence>
<evidence type="ECO:0000313" key="11">
    <source>
        <dbReference type="Proteomes" id="UP001224122"/>
    </source>
</evidence>
<dbReference type="InterPro" id="IPR012795">
    <property type="entry name" value="tRNA_Ile_lys_synt_N"/>
</dbReference>
<name>A0ABT9Y2W8_9BACI</name>
<dbReference type="SUPFAM" id="SSF52402">
    <property type="entry name" value="Adenine nucleotide alpha hydrolases-like"/>
    <property type="match status" value="1"/>
</dbReference>
<dbReference type="Pfam" id="PF09179">
    <property type="entry name" value="TilS"/>
    <property type="match status" value="1"/>
</dbReference>
<dbReference type="CDD" id="cd01992">
    <property type="entry name" value="TilS_N"/>
    <property type="match status" value="1"/>
</dbReference>
<dbReference type="NCBIfam" id="TIGR02432">
    <property type="entry name" value="lysidine_TilS_N"/>
    <property type="match status" value="1"/>
</dbReference>
<dbReference type="InterPro" id="IPR014729">
    <property type="entry name" value="Rossmann-like_a/b/a_fold"/>
</dbReference>
<dbReference type="Pfam" id="PF11734">
    <property type="entry name" value="TilS_C"/>
    <property type="match status" value="1"/>
</dbReference>
<evidence type="ECO:0000256" key="2">
    <source>
        <dbReference type="ARBA" id="ARBA00022490"/>
    </source>
</evidence>
<dbReference type="SUPFAM" id="SSF82829">
    <property type="entry name" value="MesJ substrate recognition domain-like"/>
    <property type="match status" value="1"/>
</dbReference>
<comment type="function">
    <text evidence="8">Ligates lysine onto the cytidine present at position 34 of the AUA codon-specific tRNA(Ile) that contains the anticodon CAU, in an ATP-dependent manner. Cytidine is converted to lysidine, thus changing the amino acid specificity of the tRNA from methionine to isoleucine.</text>
</comment>
<dbReference type="InterPro" id="IPR015262">
    <property type="entry name" value="tRNA_Ile_lys_synt_subst-bd"/>
</dbReference>
<evidence type="ECO:0000256" key="8">
    <source>
        <dbReference type="HAMAP-Rule" id="MF_01161"/>
    </source>
</evidence>
<comment type="subcellular location">
    <subcellularLocation>
        <location evidence="1 8">Cytoplasm</location>
    </subcellularLocation>
</comment>
<protein>
    <recommendedName>
        <fullName evidence="8">tRNA(Ile)-lysidine synthase</fullName>
        <ecNumber evidence="8">6.3.4.19</ecNumber>
    </recommendedName>
    <alternativeName>
        <fullName evidence="8">tRNA(Ile)-2-lysyl-cytidine synthase</fullName>
    </alternativeName>
    <alternativeName>
        <fullName evidence="8">tRNA(Ile)-lysidine synthetase</fullName>
    </alternativeName>
</protein>
<gene>
    <name evidence="8" type="primary">tilS</name>
    <name evidence="10" type="ORF">J2S10_005372</name>
</gene>
<dbReference type="InterPro" id="IPR012094">
    <property type="entry name" value="tRNA_Ile_lys_synt"/>
</dbReference>
<keyword evidence="11" id="KW-1185">Reference proteome</keyword>
<dbReference type="Proteomes" id="UP001224122">
    <property type="component" value="Unassembled WGS sequence"/>
</dbReference>
<dbReference type="Gene3D" id="3.30.465.60">
    <property type="match status" value="1"/>
</dbReference>
<dbReference type="EMBL" id="JAUSTW010000017">
    <property type="protein sequence ID" value="MDQ0202142.1"/>
    <property type="molecule type" value="Genomic_DNA"/>
</dbReference>
<comment type="caution">
    <text evidence="10">The sequence shown here is derived from an EMBL/GenBank/DDBJ whole genome shotgun (WGS) entry which is preliminary data.</text>
</comment>
<dbReference type="HAMAP" id="MF_01161">
    <property type="entry name" value="tRNA_Ile_lys_synt"/>
    <property type="match status" value="1"/>
</dbReference>
<dbReference type="EC" id="6.3.4.19" evidence="8"/>
<keyword evidence="3 8" id="KW-0436">Ligase</keyword>
<evidence type="ECO:0000256" key="4">
    <source>
        <dbReference type="ARBA" id="ARBA00022694"/>
    </source>
</evidence>
<evidence type="ECO:0000256" key="7">
    <source>
        <dbReference type="ARBA" id="ARBA00048539"/>
    </source>
</evidence>
<dbReference type="NCBIfam" id="TIGR02433">
    <property type="entry name" value="lysidine_TilS_C"/>
    <property type="match status" value="1"/>
</dbReference>
<dbReference type="PANTHER" id="PTHR43033">
    <property type="entry name" value="TRNA(ILE)-LYSIDINE SYNTHASE-RELATED"/>
    <property type="match status" value="1"/>
</dbReference>
<proteinExistence type="inferred from homology"/>
<evidence type="ECO:0000256" key="3">
    <source>
        <dbReference type="ARBA" id="ARBA00022598"/>
    </source>
</evidence>
<feature type="binding site" evidence="8">
    <location>
        <begin position="27"/>
        <end position="32"/>
    </location>
    <ligand>
        <name>ATP</name>
        <dbReference type="ChEBI" id="CHEBI:30616"/>
    </ligand>
</feature>
<evidence type="ECO:0000256" key="5">
    <source>
        <dbReference type="ARBA" id="ARBA00022741"/>
    </source>
</evidence>
<keyword evidence="6 8" id="KW-0067">ATP-binding</keyword>
<dbReference type="PANTHER" id="PTHR43033:SF1">
    <property type="entry name" value="TRNA(ILE)-LYSIDINE SYNTHASE-RELATED"/>
    <property type="match status" value="1"/>
</dbReference>